<reference evidence="2" key="1">
    <citation type="submission" date="2016-11" db="UniProtKB">
        <authorList>
            <consortium name="WormBaseParasite"/>
        </authorList>
    </citation>
    <scope>IDENTIFICATION</scope>
</reference>
<proteinExistence type="predicted"/>
<evidence type="ECO:0000313" key="1">
    <source>
        <dbReference type="Proteomes" id="UP000095283"/>
    </source>
</evidence>
<organism evidence="1 2">
    <name type="scientific">Heterorhabditis bacteriophora</name>
    <name type="common">Entomopathogenic nematode worm</name>
    <dbReference type="NCBI Taxonomy" id="37862"/>
    <lineage>
        <taxon>Eukaryota</taxon>
        <taxon>Metazoa</taxon>
        <taxon>Ecdysozoa</taxon>
        <taxon>Nematoda</taxon>
        <taxon>Chromadorea</taxon>
        <taxon>Rhabditida</taxon>
        <taxon>Rhabditina</taxon>
        <taxon>Rhabditomorpha</taxon>
        <taxon>Strongyloidea</taxon>
        <taxon>Heterorhabditidae</taxon>
        <taxon>Heterorhabditis</taxon>
    </lineage>
</organism>
<name>A0A1I7XCY4_HETBA</name>
<evidence type="ECO:0000313" key="2">
    <source>
        <dbReference type="WBParaSite" id="Hba_15558"/>
    </source>
</evidence>
<protein>
    <submittedName>
        <fullName evidence="2">Recep_L_domain domain-containing protein</fullName>
    </submittedName>
</protein>
<dbReference type="WBParaSite" id="Hba_15558">
    <property type="protein sequence ID" value="Hba_15558"/>
    <property type="gene ID" value="Hba_15558"/>
</dbReference>
<dbReference type="AlphaFoldDB" id="A0A1I7XCY4"/>
<accession>A0A1I7XCY4</accession>
<dbReference type="Proteomes" id="UP000095283">
    <property type="component" value="Unplaced"/>
</dbReference>
<keyword evidence="1" id="KW-1185">Reference proteome</keyword>
<sequence>MQIRVPLCLLNSVLDISSEGVDQLTGTNSIGMLSPALLKNSMTRRLVLRDKEILVIRKGCETRFLLIVDSLVDRSRTTIHIQKKVRFAN</sequence>